<dbReference type="PROSITE" id="PS50893">
    <property type="entry name" value="ABC_TRANSPORTER_2"/>
    <property type="match status" value="2"/>
</dbReference>
<feature type="domain" description="ABC transporter" evidence="5">
    <location>
        <begin position="254"/>
        <end position="499"/>
    </location>
</feature>
<keyword evidence="7" id="KW-1185">Reference proteome</keyword>
<dbReference type="PANTHER" id="PTHR43790:SF9">
    <property type="entry name" value="GALACTOFURANOSE TRANSPORTER ATP-BINDING PROTEIN YTFR"/>
    <property type="match status" value="1"/>
</dbReference>
<evidence type="ECO:0000259" key="5">
    <source>
        <dbReference type="PROSITE" id="PS50893"/>
    </source>
</evidence>
<name>A0ABW0NSY5_9MICO</name>
<evidence type="ECO:0000256" key="3">
    <source>
        <dbReference type="ARBA" id="ARBA00022741"/>
    </source>
</evidence>
<dbReference type="InterPro" id="IPR050107">
    <property type="entry name" value="ABC_carbohydrate_import_ATPase"/>
</dbReference>
<dbReference type="PROSITE" id="PS00211">
    <property type="entry name" value="ABC_TRANSPORTER_1"/>
    <property type="match status" value="1"/>
</dbReference>
<protein>
    <submittedName>
        <fullName evidence="6">Sugar ABC transporter ATP-binding protein</fullName>
    </submittedName>
</protein>
<accession>A0ABW0NSY5</accession>
<keyword evidence="1" id="KW-0813">Transport</keyword>
<dbReference type="InterPro" id="IPR003439">
    <property type="entry name" value="ABC_transporter-like_ATP-bd"/>
</dbReference>
<comment type="caution">
    <text evidence="6">The sequence shown here is derived from an EMBL/GenBank/DDBJ whole genome shotgun (WGS) entry which is preliminary data.</text>
</comment>
<organism evidence="6 7">
    <name type="scientific">Lysinimonas soli</name>
    <dbReference type="NCBI Taxonomy" id="1074233"/>
    <lineage>
        <taxon>Bacteria</taxon>
        <taxon>Bacillati</taxon>
        <taxon>Actinomycetota</taxon>
        <taxon>Actinomycetes</taxon>
        <taxon>Micrococcales</taxon>
        <taxon>Microbacteriaceae</taxon>
        <taxon>Lysinimonas</taxon>
    </lineage>
</organism>
<proteinExistence type="predicted"/>
<dbReference type="Proteomes" id="UP001596039">
    <property type="component" value="Unassembled WGS sequence"/>
</dbReference>
<keyword evidence="4 6" id="KW-0067">ATP-binding</keyword>
<evidence type="ECO:0000313" key="6">
    <source>
        <dbReference type="EMBL" id="MFC5503217.1"/>
    </source>
</evidence>
<dbReference type="CDD" id="cd03215">
    <property type="entry name" value="ABC_Carb_Monos_II"/>
    <property type="match status" value="1"/>
</dbReference>
<evidence type="ECO:0000313" key="7">
    <source>
        <dbReference type="Proteomes" id="UP001596039"/>
    </source>
</evidence>
<dbReference type="SMART" id="SM00382">
    <property type="entry name" value="AAA"/>
    <property type="match status" value="2"/>
</dbReference>
<evidence type="ECO:0000256" key="1">
    <source>
        <dbReference type="ARBA" id="ARBA00022448"/>
    </source>
</evidence>
<gene>
    <name evidence="6" type="ORF">ACFPJ4_13290</name>
</gene>
<dbReference type="InterPro" id="IPR027417">
    <property type="entry name" value="P-loop_NTPase"/>
</dbReference>
<dbReference type="PANTHER" id="PTHR43790">
    <property type="entry name" value="CARBOHYDRATE TRANSPORT ATP-BINDING PROTEIN MG119-RELATED"/>
    <property type="match status" value="1"/>
</dbReference>
<dbReference type="Pfam" id="PF00005">
    <property type="entry name" value="ABC_tran"/>
    <property type="match status" value="2"/>
</dbReference>
<evidence type="ECO:0000256" key="2">
    <source>
        <dbReference type="ARBA" id="ARBA00022737"/>
    </source>
</evidence>
<dbReference type="Gene3D" id="3.40.50.300">
    <property type="entry name" value="P-loop containing nucleotide triphosphate hydrolases"/>
    <property type="match status" value="2"/>
</dbReference>
<dbReference type="InterPro" id="IPR003593">
    <property type="entry name" value="AAA+_ATPase"/>
</dbReference>
<feature type="domain" description="ABC transporter" evidence="5">
    <location>
        <begin position="7"/>
        <end position="244"/>
    </location>
</feature>
<dbReference type="GO" id="GO:0005524">
    <property type="term" value="F:ATP binding"/>
    <property type="evidence" value="ECO:0007669"/>
    <property type="project" value="UniProtKB-KW"/>
</dbReference>
<sequence length="508" mass="54189">MATIPAIELDGITKSYGSVTALDHVGLTVLPGEVHALMGENGAGKSTLMKVLSGTLQPDSGTVKVFGETVDTRSYSPKVAHRLGVAIVHQEFSLIPSLTVTQNIFLGIESTRFGLLARSRMTAKAAELLKRVHSRVSPHALVETLSIAEAQLVEIAKALASDVKIIALDEPSAVLSGAELDSLFTVIRDLAASDVAVLYVSHRIDEVFTLCSRYSVLKDGRNTGTGRIDEIDADTLISLMVGRSVSQLFPESNRHIGEIVLEARQLEIEGLAAPVSLRLHAGEIVGLAGLQGSGRTRLARGLFGDIPSTGGLRVGSRDVALSKPSDGMKHGVAYLPEDRKGLGLALGKPVGINISMLAWRRLRSRLLTIDRDGERSLIRSAIEKLSIKTDPSGKAPVATLSGGNQQKVVIAKWLELLPDVVIFDEPTRGIDVGSKEQIYLILRELADSGKAVLLISSELIEVIGLSDRILVMADGELVGELSEATTGEEDIMRLITSHTPVGKATARP</sequence>
<dbReference type="InterPro" id="IPR017871">
    <property type="entry name" value="ABC_transporter-like_CS"/>
</dbReference>
<dbReference type="EMBL" id="JBHSMG010000004">
    <property type="protein sequence ID" value="MFC5503217.1"/>
    <property type="molecule type" value="Genomic_DNA"/>
</dbReference>
<keyword evidence="3" id="KW-0547">Nucleotide-binding</keyword>
<dbReference type="CDD" id="cd03216">
    <property type="entry name" value="ABC_Carb_Monos_I"/>
    <property type="match status" value="1"/>
</dbReference>
<reference evidence="7" key="1">
    <citation type="journal article" date="2019" name="Int. J. Syst. Evol. Microbiol.">
        <title>The Global Catalogue of Microorganisms (GCM) 10K type strain sequencing project: providing services to taxonomists for standard genome sequencing and annotation.</title>
        <authorList>
            <consortium name="The Broad Institute Genomics Platform"/>
            <consortium name="The Broad Institute Genome Sequencing Center for Infectious Disease"/>
            <person name="Wu L."/>
            <person name="Ma J."/>
        </authorList>
    </citation>
    <scope>NUCLEOTIDE SEQUENCE [LARGE SCALE GENOMIC DNA]</scope>
    <source>
        <strain evidence="7">CGMCC 4.6997</strain>
    </source>
</reference>
<evidence type="ECO:0000256" key="4">
    <source>
        <dbReference type="ARBA" id="ARBA00022840"/>
    </source>
</evidence>
<keyword evidence="2" id="KW-0677">Repeat</keyword>
<dbReference type="SUPFAM" id="SSF52540">
    <property type="entry name" value="P-loop containing nucleoside triphosphate hydrolases"/>
    <property type="match status" value="2"/>
</dbReference>